<keyword evidence="3 7" id="KW-0133">Cell shape</keyword>
<keyword evidence="4 7" id="KW-0573">Peptidoglycan synthesis</keyword>
<dbReference type="PROSITE" id="PS00923">
    <property type="entry name" value="ASP_GLU_RACEMASE_1"/>
    <property type="match status" value="1"/>
</dbReference>
<dbReference type="UniPathway" id="UPA00219"/>
<evidence type="ECO:0000256" key="7">
    <source>
        <dbReference type="HAMAP-Rule" id="MF_00258"/>
    </source>
</evidence>
<dbReference type="InterPro" id="IPR033134">
    <property type="entry name" value="Asp/Glu_racemase_AS_2"/>
</dbReference>
<dbReference type="Pfam" id="PF01177">
    <property type="entry name" value="Asp_Glu_race"/>
    <property type="match status" value="1"/>
</dbReference>
<evidence type="ECO:0000313" key="8">
    <source>
        <dbReference type="EMBL" id="PMP73087.1"/>
    </source>
</evidence>
<feature type="active site" description="Proton donor/acceptor" evidence="7">
    <location>
        <position position="183"/>
    </location>
</feature>
<reference evidence="8 9" key="1">
    <citation type="submission" date="2018-01" db="EMBL/GenBank/DDBJ databases">
        <title>Metagenomic assembled genomes from two thermal pools in the Uzon Caldera, Kamchatka, Russia.</title>
        <authorList>
            <person name="Wilkins L."/>
            <person name="Ettinger C."/>
        </authorList>
    </citation>
    <scope>NUCLEOTIDE SEQUENCE [LARGE SCALE GENOMIC DNA]</scope>
    <source>
        <strain evidence="8">ZAV-05</strain>
    </source>
</reference>
<dbReference type="FunFam" id="3.40.50.1860:FF:000001">
    <property type="entry name" value="Glutamate racemase"/>
    <property type="match status" value="1"/>
</dbReference>
<evidence type="ECO:0000256" key="4">
    <source>
        <dbReference type="ARBA" id="ARBA00022984"/>
    </source>
</evidence>
<protein>
    <recommendedName>
        <fullName evidence="2 7">Glutamate racemase</fullName>
        <ecNumber evidence="2 7">5.1.1.3</ecNumber>
    </recommendedName>
</protein>
<dbReference type="NCBIfam" id="TIGR00067">
    <property type="entry name" value="glut_race"/>
    <property type="match status" value="1"/>
</dbReference>
<comment type="pathway">
    <text evidence="7">Cell wall biogenesis; peptidoglycan biosynthesis.</text>
</comment>
<dbReference type="InterPro" id="IPR018187">
    <property type="entry name" value="Asp/Glu_racemase_AS_1"/>
</dbReference>
<dbReference type="InterPro" id="IPR004391">
    <property type="entry name" value="Glu_race"/>
</dbReference>
<feature type="binding site" evidence="7">
    <location>
        <begin position="184"/>
        <end position="185"/>
    </location>
    <ligand>
        <name>substrate</name>
    </ligand>
</feature>
<accession>A0A2J6WRS0</accession>
<dbReference type="HAMAP" id="MF_00258">
    <property type="entry name" value="Glu_racemase"/>
    <property type="match status" value="1"/>
</dbReference>
<name>A0A2J6WRS0_9BACT</name>
<feature type="binding site" evidence="7">
    <location>
        <begin position="7"/>
        <end position="8"/>
    </location>
    <ligand>
        <name>substrate</name>
    </ligand>
</feature>
<comment type="similarity">
    <text evidence="7">Belongs to the aspartate/glutamate racemases family.</text>
</comment>
<dbReference type="GO" id="GO:0009252">
    <property type="term" value="P:peptidoglycan biosynthetic process"/>
    <property type="evidence" value="ECO:0007669"/>
    <property type="project" value="UniProtKB-UniRule"/>
</dbReference>
<feature type="active site" description="Proton donor/acceptor" evidence="7">
    <location>
        <position position="71"/>
    </location>
</feature>
<dbReference type="InterPro" id="IPR001920">
    <property type="entry name" value="Asp/Glu_race"/>
</dbReference>
<evidence type="ECO:0000256" key="1">
    <source>
        <dbReference type="ARBA" id="ARBA00001602"/>
    </source>
</evidence>
<evidence type="ECO:0000256" key="2">
    <source>
        <dbReference type="ARBA" id="ARBA00013090"/>
    </source>
</evidence>
<dbReference type="Proteomes" id="UP000242881">
    <property type="component" value="Unassembled WGS sequence"/>
</dbReference>
<comment type="caution">
    <text evidence="8">The sequence shown here is derived from an EMBL/GenBank/DDBJ whole genome shotgun (WGS) entry which is preliminary data.</text>
</comment>
<evidence type="ECO:0000256" key="3">
    <source>
        <dbReference type="ARBA" id="ARBA00022960"/>
    </source>
</evidence>
<dbReference type="EC" id="5.1.1.3" evidence="2 7"/>
<evidence type="ECO:0000256" key="6">
    <source>
        <dbReference type="ARBA" id="ARBA00023316"/>
    </source>
</evidence>
<dbReference type="SUPFAM" id="SSF53681">
    <property type="entry name" value="Aspartate/glutamate racemase"/>
    <property type="match status" value="2"/>
</dbReference>
<dbReference type="PANTHER" id="PTHR21198">
    <property type="entry name" value="GLUTAMATE RACEMASE"/>
    <property type="match status" value="1"/>
</dbReference>
<dbReference type="RefSeq" id="WP_424605227.1">
    <property type="nucleotide sequence ID" value="NZ_JBNAVA010000003.1"/>
</dbReference>
<keyword evidence="6 7" id="KW-0961">Cell wall biogenesis/degradation</keyword>
<proteinExistence type="inferred from homology"/>
<dbReference type="PANTHER" id="PTHR21198:SF2">
    <property type="entry name" value="GLUTAMATE RACEMASE"/>
    <property type="match status" value="1"/>
</dbReference>
<evidence type="ECO:0000256" key="5">
    <source>
        <dbReference type="ARBA" id="ARBA00023235"/>
    </source>
</evidence>
<dbReference type="GO" id="GO:0071555">
    <property type="term" value="P:cell wall organization"/>
    <property type="evidence" value="ECO:0007669"/>
    <property type="project" value="UniProtKB-KW"/>
</dbReference>
<feature type="binding site" evidence="7">
    <location>
        <begin position="72"/>
        <end position="73"/>
    </location>
    <ligand>
        <name>substrate</name>
    </ligand>
</feature>
<comment type="function">
    <text evidence="7">Provides the (R)-glutamate required for cell wall biosynthesis.</text>
</comment>
<dbReference type="InterPro" id="IPR015942">
    <property type="entry name" value="Asp/Glu/hydantoin_racemase"/>
</dbReference>
<dbReference type="GO" id="GO:0008360">
    <property type="term" value="P:regulation of cell shape"/>
    <property type="evidence" value="ECO:0007669"/>
    <property type="project" value="UniProtKB-KW"/>
</dbReference>
<evidence type="ECO:0000313" key="9">
    <source>
        <dbReference type="Proteomes" id="UP000242881"/>
    </source>
</evidence>
<dbReference type="PROSITE" id="PS00924">
    <property type="entry name" value="ASP_GLU_RACEMASE_2"/>
    <property type="match status" value="1"/>
</dbReference>
<sequence length="261" mass="28613">MSIGVFDSGVGGLTVFKSISDRFKTVDIYYIGDTARVPYGNKSRDTIVKYSLELTEFLVKSFAVDVVVVACNTASSYALDFLKNRYNIPIIGVVEPGCIAAINATKNRKIGVIGTQATINSNSYANTLSALTGGGVRVYQKGCPLLVPLVEEGKIVHPVTEIILKEYLDDIVLEGIDTLILGCTHYPVLKDVINRIYPDLNLVDSSVAIIDYLNKINLDLNEKGLRNLFVTDESVSFENLKKLIIGDIPTFKVNLDSIELK</sequence>
<gene>
    <name evidence="7 8" type="primary">murI</name>
    <name evidence="8" type="ORF">C0187_00030</name>
</gene>
<dbReference type="AlphaFoldDB" id="A0A2J6WRS0"/>
<dbReference type="GO" id="GO:0008881">
    <property type="term" value="F:glutamate racemase activity"/>
    <property type="evidence" value="ECO:0007669"/>
    <property type="project" value="UniProtKB-UniRule"/>
</dbReference>
<dbReference type="EMBL" id="PNIN01000001">
    <property type="protein sequence ID" value="PMP73087.1"/>
    <property type="molecule type" value="Genomic_DNA"/>
</dbReference>
<keyword evidence="5 7" id="KW-0413">Isomerase</keyword>
<dbReference type="Gene3D" id="3.40.50.1860">
    <property type="match status" value="2"/>
</dbReference>
<feature type="binding site" evidence="7">
    <location>
        <begin position="39"/>
        <end position="40"/>
    </location>
    <ligand>
        <name>substrate</name>
    </ligand>
</feature>
<comment type="catalytic activity">
    <reaction evidence="1 7">
        <text>L-glutamate = D-glutamate</text>
        <dbReference type="Rhea" id="RHEA:12813"/>
        <dbReference type="ChEBI" id="CHEBI:29985"/>
        <dbReference type="ChEBI" id="CHEBI:29986"/>
        <dbReference type="EC" id="5.1.1.3"/>
    </reaction>
</comment>
<organism evidence="8 9">
    <name type="scientific">Calditerrivibrio nitroreducens</name>
    <dbReference type="NCBI Taxonomy" id="477976"/>
    <lineage>
        <taxon>Bacteria</taxon>
        <taxon>Pseudomonadati</taxon>
        <taxon>Deferribacterota</taxon>
        <taxon>Deferribacteres</taxon>
        <taxon>Deferribacterales</taxon>
        <taxon>Calditerrivibrionaceae</taxon>
    </lineage>
</organism>